<accession>A0A0C2WS16</accession>
<protein>
    <recommendedName>
        <fullName evidence="3">F-box domain-containing protein</fullName>
    </recommendedName>
</protein>
<gene>
    <name evidence="1" type="ORF">M408DRAFT_138653</name>
</gene>
<name>A0A0C2WS16_SERVB</name>
<dbReference type="AlphaFoldDB" id="A0A0C2WS16"/>
<dbReference type="SUPFAM" id="SSF52047">
    <property type="entry name" value="RNI-like"/>
    <property type="match status" value="1"/>
</dbReference>
<evidence type="ECO:0008006" key="3">
    <source>
        <dbReference type="Google" id="ProtNLM"/>
    </source>
</evidence>
<dbReference type="Proteomes" id="UP000054097">
    <property type="component" value="Unassembled WGS sequence"/>
</dbReference>
<sequence length="428" mass="48919">MAVQEQLVPSVLRLPSLTSLTLENIGVNVELVTAMGQLPNLAFLTYDVAYPNSLLSLNPLFGTFSVDHFQNAPGTPPSKLQSLSVRFMCNDAEFIAFGILWCILYSSRNTIQSINIDFNQCCGWMPVHRILMEDYPSLRRLCLYHTRFAWASFGRFYSVHSENLEHLAIFFRGEPNGDEAIIDQSLRRDRPIVIQEVPGLGRTTTPRHQVWQIDSFAANLGIDPSSNVSAHEISLVRGRWEMLPYITKAHPYIRVLNMWDGSLFLGNTILGALTLASVDLTRLEVLRFNSGRKSLDGLGQADFRPLGVFCDSDTPNSWCRCASCEAGIYTAEGRHRLREEWEDTAWQFYQDQIRRLLSIFPKLKLVEWFLGRKISLLQEVPIPFWEWRIERTETGKVNLKRRLRNWPYSNPFADEVIWSAARGMGSPA</sequence>
<reference evidence="1 2" key="1">
    <citation type="submission" date="2014-04" db="EMBL/GenBank/DDBJ databases">
        <authorList>
            <consortium name="DOE Joint Genome Institute"/>
            <person name="Kuo A."/>
            <person name="Zuccaro A."/>
            <person name="Kohler A."/>
            <person name="Nagy L.G."/>
            <person name="Floudas D."/>
            <person name="Copeland A."/>
            <person name="Barry K.W."/>
            <person name="Cichocki N."/>
            <person name="Veneault-Fourrey C."/>
            <person name="LaButti K."/>
            <person name="Lindquist E.A."/>
            <person name="Lipzen A."/>
            <person name="Lundell T."/>
            <person name="Morin E."/>
            <person name="Murat C."/>
            <person name="Sun H."/>
            <person name="Tunlid A."/>
            <person name="Henrissat B."/>
            <person name="Grigoriev I.V."/>
            <person name="Hibbett D.S."/>
            <person name="Martin F."/>
            <person name="Nordberg H.P."/>
            <person name="Cantor M.N."/>
            <person name="Hua S.X."/>
        </authorList>
    </citation>
    <scope>NUCLEOTIDE SEQUENCE [LARGE SCALE GENOMIC DNA]</scope>
    <source>
        <strain evidence="1 2">MAFF 305830</strain>
    </source>
</reference>
<dbReference type="EMBL" id="KN824440">
    <property type="protein sequence ID" value="KIM20372.1"/>
    <property type="molecule type" value="Genomic_DNA"/>
</dbReference>
<dbReference type="HOGENOM" id="CLU_641183_0_0_1"/>
<proteinExistence type="predicted"/>
<organism evidence="1 2">
    <name type="scientific">Serendipita vermifera MAFF 305830</name>
    <dbReference type="NCBI Taxonomy" id="933852"/>
    <lineage>
        <taxon>Eukaryota</taxon>
        <taxon>Fungi</taxon>
        <taxon>Dikarya</taxon>
        <taxon>Basidiomycota</taxon>
        <taxon>Agaricomycotina</taxon>
        <taxon>Agaricomycetes</taxon>
        <taxon>Sebacinales</taxon>
        <taxon>Serendipitaceae</taxon>
        <taxon>Serendipita</taxon>
    </lineage>
</organism>
<reference evidence="2" key="2">
    <citation type="submission" date="2015-01" db="EMBL/GenBank/DDBJ databases">
        <title>Evolutionary Origins and Diversification of the Mycorrhizal Mutualists.</title>
        <authorList>
            <consortium name="DOE Joint Genome Institute"/>
            <consortium name="Mycorrhizal Genomics Consortium"/>
            <person name="Kohler A."/>
            <person name="Kuo A."/>
            <person name="Nagy L.G."/>
            <person name="Floudas D."/>
            <person name="Copeland A."/>
            <person name="Barry K.W."/>
            <person name="Cichocki N."/>
            <person name="Veneault-Fourrey C."/>
            <person name="LaButti K."/>
            <person name="Lindquist E.A."/>
            <person name="Lipzen A."/>
            <person name="Lundell T."/>
            <person name="Morin E."/>
            <person name="Murat C."/>
            <person name="Riley R."/>
            <person name="Ohm R."/>
            <person name="Sun H."/>
            <person name="Tunlid A."/>
            <person name="Henrissat B."/>
            <person name="Grigoriev I.V."/>
            <person name="Hibbett D.S."/>
            <person name="Martin F."/>
        </authorList>
    </citation>
    <scope>NUCLEOTIDE SEQUENCE [LARGE SCALE GENOMIC DNA]</scope>
    <source>
        <strain evidence="2">MAFF 305830</strain>
    </source>
</reference>
<evidence type="ECO:0000313" key="1">
    <source>
        <dbReference type="EMBL" id="KIM20372.1"/>
    </source>
</evidence>
<keyword evidence="2" id="KW-1185">Reference proteome</keyword>
<evidence type="ECO:0000313" key="2">
    <source>
        <dbReference type="Proteomes" id="UP000054097"/>
    </source>
</evidence>
<dbReference type="OrthoDB" id="10595940at2759"/>